<feature type="domain" description="NADH-quinone oxidoreductase subunit D" evidence="2">
    <location>
        <begin position="143"/>
        <end position="308"/>
    </location>
</feature>
<dbReference type="InterPro" id="IPR022885">
    <property type="entry name" value="NDH1_su_D/H"/>
</dbReference>
<dbReference type="PANTHER" id="PTHR11993:SF10">
    <property type="entry name" value="NADH DEHYDROGENASE [UBIQUINONE] IRON-SULFUR PROTEIN 2, MITOCHONDRIAL"/>
    <property type="match status" value="1"/>
</dbReference>
<comment type="catalytic activity">
    <reaction evidence="1">
        <text>a quinone + NADH + 5 H(+)(in) = a quinol + NAD(+) + 4 H(+)(out)</text>
        <dbReference type="Rhea" id="RHEA:57888"/>
        <dbReference type="ChEBI" id="CHEBI:15378"/>
        <dbReference type="ChEBI" id="CHEBI:24646"/>
        <dbReference type="ChEBI" id="CHEBI:57540"/>
        <dbReference type="ChEBI" id="CHEBI:57945"/>
        <dbReference type="ChEBI" id="CHEBI:132124"/>
    </reaction>
</comment>
<accession>A0A7C4EIQ8</accession>
<evidence type="ECO:0000313" key="3">
    <source>
        <dbReference type="EMBL" id="HGG92330.1"/>
    </source>
</evidence>
<comment type="subcellular location">
    <subcellularLocation>
        <location evidence="1">Cell membrane</location>
        <topology evidence="1">Peripheral membrane protein</topology>
        <orientation evidence="1">Cytoplasmic side</orientation>
    </subcellularLocation>
</comment>
<dbReference type="GO" id="GO:0050136">
    <property type="term" value="F:NADH dehydrogenase (quinone) (non-electrogenic) activity"/>
    <property type="evidence" value="ECO:0007669"/>
    <property type="project" value="UniProtKB-UniRule"/>
</dbReference>
<dbReference type="InterPro" id="IPR001135">
    <property type="entry name" value="NADH_Q_OxRdtase_suD"/>
</dbReference>
<reference evidence="3" key="1">
    <citation type="journal article" date="2020" name="mSystems">
        <title>Genome- and Community-Level Interaction Insights into Carbon Utilization and Element Cycling Functions of Hydrothermarchaeota in Hydrothermal Sediment.</title>
        <authorList>
            <person name="Zhou Z."/>
            <person name="Liu Y."/>
            <person name="Xu W."/>
            <person name="Pan J."/>
            <person name="Luo Z.H."/>
            <person name="Li M."/>
        </authorList>
    </citation>
    <scope>NUCLEOTIDE SEQUENCE [LARGE SCALE GENOMIC DNA]</scope>
    <source>
        <strain evidence="3">SpSt-413</strain>
    </source>
</reference>
<dbReference type="EC" id="7.1.1.-" evidence="1"/>
<keyword evidence="1" id="KW-0472">Membrane</keyword>
<comment type="caution">
    <text evidence="3">The sequence shown here is derived from an EMBL/GenBank/DDBJ whole genome shotgun (WGS) entry which is preliminary data.</text>
</comment>
<comment type="function">
    <text evidence="1">NDH-1 shuttles electrons from NADH, via FMN and iron-sulfur (Fe-S) centers, to quinones in the respiratory chain. The immediate electron acceptor for the enzyme in this species is believed to be ubiquinone. Couples the redox reaction to proton translocation (for every two electrons transferred, four hydrogen ions are translocated across the cytoplasmic membrane), and thus conserves the redox energy in a proton gradient.</text>
</comment>
<dbReference type="Pfam" id="PF00346">
    <property type="entry name" value="Complex1_49kDa"/>
    <property type="match status" value="2"/>
</dbReference>
<dbReference type="InterPro" id="IPR029014">
    <property type="entry name" value="NiFe-Hase_large"/>
</dbReference>
<evidence type="ECO:0000256" key="1">
    <source>
        <dbReference type="HAMAP-Rule" id="MF_01358"/>
    </source>
</evidence>
<dbReference type="Gene3D" id="1.10.645.10">
    <property type="entry name" value="Cytochrome-c3 Hydrogenase, chain B"/>
    <property type="match status" value="1"/>
</dbReference>
<dbReference type="AlphaFoldDB" id="A0A7C4EIQ8"/>
<gene>
    <name evidence="1" type="primary">nuoD</name>
    <name evidence="3" type="ORF">ENR59_05185</name>
</gene>
<dbReference type="PANTHER" id="PTHR11993">
    <property type="entry name" value="NADH-UBIQUINONE OXIDOREDUCTASE 49 KDA SUBUNIT"/>
    <property type="match status" value="1"/>
</dbReference>
<feature type="domain" description="NADH-quinone oxidoreductase subunit D" evidence="2">
    <location>
        <begin position="316"/>
        <end position="390"/>
    </location>
</feature>
<evidence type="ECO:0000259" key="2">
    <source>
        <dbReference type="Pfam" id="PF00346"/>
    </source>
</evidence>
<keyword evidence="1" id="KW-0830">Ubiquinone</keyword>
<dbReference type="EMBL" id="DSRP01000358">
    <property type="protein sequence ID" value="HGG92330.1"/>
    <property type="molecule type" value="Genomic_DNA"/>
</dbReference>
<keyword evidence="3" id="KW-0560">Oxidoreductase</keyword>
<dbReference type="GO" id="GO:0051287">
    <property type="term" value="F:NAD binding"/>
    <property type="evidence" value="ECO:0007669"/>
    <property type="project" value="InterPro"/>
</dbReference>
<dbReference type="HAMAP" id="MF_01358">
    <property type="entry name" value="NDH1_NuoD"/>
    <property type="match status" value="1"/>
</dbReference>
<sequence>MSWPAADPCQGLEGDSYARNFALGARGDSLIVNMGPQHPSTHGVLRVLLEMDGEYVLRAEPVLGYIHRMHEHMAQTRAYNQFFPNMGRVDYLHALAWNWAWAGAVERLAGMEVPRRAEYIRVISTELNRINSHLLWWGAYLLDLGAVTPIMYAFEDREIIMDILQEITGSRLTYCSFRFGGVVADVTPGFVQRVRELIKRMPERLEMYRDLVTGNAILRGRLEGVGVIDEMMARRYGATGPVLRGSGVAYDTRRAEPYGVYGDFHWDVAVRPEGDSMARYLVRMEEIESSLSIISQALDGLPEGDFLLPDAPRGKWKPPVGEVYFAVEGARGKIGVYLASDGSENPYRVKLRSPSFSNLSLFAELSQGTLLSDAVAILGSLDLVIPEIDR</sequence>
<name>A0A7C4EIQ8_9BACT</name>
<keyword evidence="1" id="KW-0520">NAD</keyword>
<organism evidence="3">
    <name type="scientific">Fundidesulfovibrio putealis</name>
    <dbReference type="NCBI Taxonomy" id="270496"/>
    <lineage>
        <taxon>Bacteria</taxon>
        <taxon>Pseudomonadati</taxon>
        <taxon>Thermodesulfobacteriota</taxon>
        <taxon>Desulfovibrionia</taxon>
        <taxon>Desulfovibrionales</taxon>
        <taxon>Desulfovibrionaceae</taxon>
        <taxon>Fundidesulfovibrio</taxon>
    </lineage>
</organism>
<comment type="subunit">
    <text evidence="1">NDH-1 is composed of 14 different subunits. Subunits NuoB, C, D, E, F, and G constitute the peripheral sector of the complex.</text>
</comment>
<keyword evidence="1" id="KW-0813">Transport</keyword>
<protein>
    <recommendedName>
        <fullName evidence="1">NADH-quinone oxidoreductase subunit D</fullName>
        <ecNumber evidence="1">7.1.1.-</ecNumber>
    </recommendedName>
    <alternativeName>
        <fullName evidence="1">NADH dehydrogenase I subunit D</fullName>
    </alternativeName>
    <alternativeName>
        <fullName evidence="1">NDH-1 subunit D</fullName>
    </alternativeName>
</protein>
<keyword evidence="1" id="KW-1003">Cell membrane</keyword>
<dbReference type="GO" id="GO:0048038">
    <property type="term" value="F:quinone binding"/>
    <property type="evidence" value="ECO:0007669"/>
    <property type="project" value="UniProtKB-KW"/>
</dbReference>
<dbReference type="SUPFAM" id="SSF56762">
    <property type="entry name" value="HydB/Nqo4-like"/>
    <property type="match status" value="1"/>
</dbReference>
<dbReference type="GO" id="GO:0005886">
    <property type="term" value="C:plasma membrane"/>
    <property type="evidence" value="ECO:0007669"/>
    <property type="project" value="UniProtKB-SubCell"/>
</dbReference>
<keyword evidence="1" id="KW-1278">Translocase</keyword>
<keyword evidence="1" id="KW-0874">Quinone</keyword>
<comment type="similarity">
    <text evidence="1">Belongs to the complex I 49 kDa subunit family.</text>
</comment>
<proteinExistence type="inferred from homology"/>